<evidence type="ECO:0000313" key="2">
    <source>
        <dbReference type="EMBL" id="AMD84762.1"/>
    </source>
</evidence>
<evidence type="ECO:0000313" key="4">
    <source>
        <dbReference type="Proteomes" id="UP000065822"/>
    </source>
</evidence>
<keyword evidence="4" id="KW-1185">Reference proteome</keyword>
<evidence type="ECO:0000256" key="1">
    <source>
        <dbReference type="SAM" id="Phobius"/>
    </source>
</evidence>
<evidence type="ECO:0008006" key="6">
    <source>
        <dbReference type="Google" id="ProtNLM"/>
    </source>
</evidence>
<reference evidence="3 5" key="2">
    <citation type="submission" date="2017-06" db="EMBL/GenBank/DDBJ databases">
        <authorList>
            <consortium name="Pathogen Informatics"/>
        </authorList>
    </citation>
    <scope>NUCLEOTIDE SEQUENCE [LARGE SCALE GENOMIC DNA]</scope>
    <source>
        <strain evidence="3 5">NCTC12947</strain>
    </source>
</reference>
<dbReference type="Proteomes" id="UP000065822">
    <property type="component" value="Chromosome"/>
</dbReference>
<protein>
    <recommendedName>
        <fullName evidence="6">Holin</fullName>
    </recommendedName>
</protein>
<feature type="transmembrane region" description="Helical" evidence="1">
    <location>
        <begin position="55"/>
        <end position="76"/>
    </location>
</feature>
<dbReference type="AlphaFoldDB" id="A0AAX2GWV8"/>
<accession>A0AAX2GWV8</accession>
<feature type="transmembrane region" description="Helical" evidence="1">
    <location>
        <begin position="6"/>
        <end position="27"/>
    </location>
</feature>
<organism evidence="3 5">
    <name type="scientific">Capnocytophaga haemolytica</name>
    <dbReference type="NCBI Taxonomy" id="45243"/>
    <lineage>
        <taxon>Bacteria</taxon>
        <taxon>Pseudomonadati</taxon>
        <taxon>Bacteroidota</taxon>
        <taxon>Flavobacteriia</taxon>
        <taxon>Flavobacteriales</taxon>
        <taxon>Flavobacteriaceae</taxon>
        <taxon>Capnocytophaga</taxon>
    </lineage>
</organism>
<evidence type="ECO:0000313" key="5">
    <source>
        <dbReference type="Proteomes" id="UP000215539"/>
    </source>
</evidence>
<evidence type="ECO:0000313" key="3">
    <source>
        <dbReference type="EMBL" id="SNV07729.1"/>
    </source>
</evidence>
<feature type="transmembrane region" description="Helical" evidence="1">
    <location>
        <begin position="82"/>
        <end position="101"/>
    </location>
</feature>
<keyword evidence="1" id="KW-0472">Membrane</keyword>
<dbReference type="KEGG" id="chg:AXF12_04045"/>
<name>A0AAX2GWV8_9FLAO</name>
<dbReference type="RefSeq" id="WP_066428543.1">
    <property type="nucleotide sequence ID" value="NZ_CP014227.1"/>
</dbReference>
<proteinExistence type="predicted"/>
<keyword evidence="1" id="KW-0812">Transmembrane</keyword>
<reference evidence="2 4" key="1">
    <citation type="submission" date="2016-02" db="EMBL/GenBank/DDBJ databases">
        <authorList>
            <person name="Holder M.E."/>
            <person name="Ajami N.J."/>
            <person name="Petrosino J.F."/>
        </authorList>
    </citation>
    <scope>NUCLEOTIDE SEQUENCE [LARGE SCALE GENOMIC DNA]</scope>
    <source>
        <strain evidence="2 4">CCUG 32990</strain>
    </source>
</reference>
<sequence>MEKLITLIAIILGIYLLVMIMILADLWSGIRKARQCGEARNSIGYRRTVSKFAQYFNMLIALTVMDAMQMSAVWFLEVYYSYALWMFPFLTLFGALFLSFIELKSIYEKADEKQRFSKGAEVLLELLKNKNDLKEISKILKHPSETSANDAN</sequence>
<gene>
    <name evidence="2" type="ORF">AXF12_04045</name>
    <name evidence="3" type="ORF">SAMEA44541418_00927</name>
</gene>
<dbReference type="Proteomes" id="UP000215539">
    <property type="component" value="Chromosome 1"/>
</dbReference>
<dbReference type="EMBL" id="LT906449">
    <property type="protein sequence ID" value="SNV07729.1"/>
    <property type="molecule type" value="Genomic_DNA"/>
</dbReference>
<keyword evidence="1" id="KW-1133">Transmembrane helix</keyword>
<dbReference type="EMBL" id="CP014227">
    <property type="protein sequence ID" value="AMD84762.1"/>
    <property type="molecule type" value="Genomic_DNA"/>
</dbReference>